<feature type="domain" description="Dinitrogenase iron-molybdenum cofactor biosynthesis" evidence="2">
    <location>
        <begin position="8"/>
        <end position="97"/>
    </location>
</feature>
<dbReference type="InterPro" id="IPR033913">
    <property type="entry name" value="MTH1175_dom"/>
</dbReference>
<dbReference type="Pfam" id="PF02579">
    <property type="entry name" value="Nitro_FeMo-Co"/>
    <property type="match status" value="1"/>
</dbReference>
<reference evidence="4" key="1">
    <citation type="journal article" date="2015" name="MBio">
        <title>Genome-Resolved Metagenomic Analysis Reveals Roles for Candidate Phyla and Other Microbial Community Members in Biogeochemical Transformations in Oil Reservoirs.</title>
        <authorList>
            <person name="Hu P."/>
            <person name="Tom L."/>
            <person name="Singh A."/>
            <person name="Thomas B.C."/>
            <person name="Baker B.J."/>
            <person name="Piceno Y.M."/>
            <person name="Andersen G.L."/>
            <person name="Banfield J.F."/>
        </authorList>
    </citation>
    <scope>NUCLEOTIDE SEQUENCE [LARGE SCALE GENOMIC DNA]</scope>
</reference>
<proteinExistence type="predicted"/>
<feature type="region of interest" description="Disordered" evidence="1">
    <location>
        <begin position="108"/>
        <end position="134"/>
    </location>
</feature>
<evidence type="ECO:0000313" key="4">
    <source>
        <dbReference type="Proteomes" id="UP000053467"/>
    </source>
</evidence>
<dbReference type="AlphaFoldDB" id="A0A124G069"/>
<dbReference type="PANTHER" id="PTHR42983">
    <property type="entry name" value="DINITROGENASE IRON-MOLYBDENUM COFACTOR PROTEIN-RELATED"/>
    <property type="match status" value="1"/>
</dbReference>
<evidence type="ECO:0000256" key="1">
    <source>
        <dbReference type="SAM" id="MobiDB-lite"/>
    </source>
</evidence>
<evidence type="ECO:0000259" key="2">
    <source>
        <dbReference type="Pfam" id="PF02579"/>
    </source>
</evidence>
<dbReference type="Proteomes" id="UP000053467">
    <property type="component" value="Unassembled WGS sequence"/>
</dbReference>
<dbReference type="CDD" id="cd00851">
    <property type="entry name" value="MTH1175"/>
    <property type="match status" value="1"/>
</dbReference>
<sequence>MIVAIASDENKLSSHFGHCSNFFIYEIDNGNVKFFEKLTPPPHEPGVIPSWLSKIGIDAVITGGIGIKARTIFESKGIKVYDKVISDDVENVAKDFAKGELKIGKSTCDHEGSGENHHKHNHDEKDHNCRNHQI</sequence>
<comment type="caution">
    <text evidence="3">The sequence shown here is derived from an EMBL/GenBank/DDBJ whole genome shotgun (WGS) entry which is preliminary data.</text>
</comment>
<organism evidence="3 4">
    <name type="scientific">candidate division TA06 bacterium 34_109</name>
    <dbReference type="NCBI Taxonomy" id="1635277"/>
    <lineage>
        <taxon>Bacteria</taxon>
        <taxon>Bacteria division TA06</taxon>
    </lineage>
</organism>
<dbReference type="InterPro" id="IPR003731">
    <property type="entry name" value="Di-Nase_FeMo-co_biosynth"/>
</dbReference>
<dbReference type="SUPFAM" id="SSF53146">
    <property type="entry name" value="Nitrogenase accessory factor-like"/>
    <property type="match status" value="1"/>
</dbReference>
<name>A0A124G069_UNCT6</name>
<evidence type="ECO:0000313" key="3">
    <source>
        <dbReference type="EMBL" id="KUK86605.1"/>
    </source>
</evidence>
<gene>
    <name evidence="3" type="ORF">XE03_1394</name>
</gene>
<dbReference type="Gene3D" id="3.30.420.130">
    <property type="entry name" value="Dinitrogenase iron-molybdenum cofactor biosynthesis domain"/>
    <property type="match status" value="1"/>
</dbReference>
<dbReference type="PANTHER" id="PTHR42983:SF1">
    <property type="entry name" value="IRON-MOLYBDENUM PROTEIN"/>
    <property type="match status" value="1"/>
</dbReference>
<accession>A0A124G069</accession>
<dbReference type="InterPro" id="IPR036105">
    <property type="entry name" value="DiNase_FeMo-co_biosyn_sf"/>
</dbReference>
<protein>
    <submittedName>
        <fullName evidence="3">ATPase-like, ParA/MinD</fullName>
    </submittedName>
</protein>
<dbReference type="EMBL" id="LGGX01000015">
    <property type="protein sequence ID" value="KUK86605.1"/>
    <property type="molecule type" value="Genomic_DNA"/>
</dbReference>